<evidence type="ECO:0000313" key="4">
    <source>
        <dbReference type="Proteomes" id="UP000823201"/>
    </source>
</evidence>
<dbReference type="SUPFAM" id="SSF55785">
    <property type="entry name" value="PYP-like sensor domain (PAS domain)"/>
    <property type="match status" value="1"/>
</dbReference>
<accession>A0ABS2Q6Y6</accession>
<reference evidence="3 4" key="1">
    <citation type="submission" date="2021-01" db="EMBL/GenBank/DDBJ databases">
        <title>Genomic Encyclopedia of Type Strains, Phase IV (KMG-IV): sequencing the most valuable type-strain genomes for metagenomic binning, comparative biology and taxonomic classification.</title>
        <authorList>
            <person name="Goeker M."/>
        </authorList>
    </citation>
    <scope>NUCLEOTIDE SEQUENCE [LARGE SCALE GENOMIC DNA]</scope>
    <source>
        <strain evidence="3 4">DSM 100968</strain>
    </source>
</reference>
<dbReference type="InterPro" id="IPR052163">
    <property type="entry name" value="DGC-Regulatory_Protein"/>
</dbReference>
<dbReference type="NCBIfam" id="TIGR00229">
    <property type="entry name" value="sensory_box"/>
    <property type="match status" value="1"/>
</dbReference>
<name>A0ABS2Q6Y6_9BACL</name>
<dbReference type="Proteomes" id="UP000823201">
    <property type="component" value="Unassembled WGS sequence"/>
</dbReference>
<dbReference type="SMART" id="SM00267">
    <property type="entry name" value="GGDEF"/>
    <property type="match status" value="1"/>
</dbReference>
<dbReference type="Pfam" id="PF00989">
    <property type="entry name" value="PAS"/>
    <property type="match status" value="1"/>
</dbReference>
<dbReference type="SUPFAM" id="SSF55073">
    <property type="entry name" value="Nucleotide cyclase"/>
    <property type="match status" value="1"/>
</dbReference>
<sequence length="305" mass="35259">MDSIMQSVLSYINEGIVILNTDRTITYWNPFMEKITGKKQDQVMGRNINEVIPHLSYRFFDRAVERLIADGTPAFFSAAMHRQMIDSEQKVNLKMNRLKEGSNIAILLEFIDVTNQFLRIDQLRDAVRQLSSLNNELKQKEKVIEKLAYYDQLTGVANRALFERYAEKYIKHAKASDQMLGLMFVDVNEFKSINDTYGHNTGDKVMTRVASMLTESIRKEDIVCRYGGDEFLVLLPDIGSYENYWAIRKRLKELADGRIIQDGLEIVLSLSIGVSFFPDDGETIEELVQKADQFMYANKNTYRSR</sequence>
<feature type="domain" description="PAS" evidence="1">
    <location>
        <begin position="1"/>
        <end position="71"/>
    </location>
</feature>
<evidence type="ECO:0000259" key="1">
    <source>
        <dbReference type="PROSITE" id="PS50112"/>
    </source>
</evidence>
<dbReference type="InterPro" id="IPR000014">
    <property type="entry name" value="PAS"/>
</dbReference>
<dbReference type="Gene3D" id="3.30.70.270">
    <property type="match status" value="1"/>
</dbReference>
<dbReference type="Gene3D" id="3.30.450.20">
    <property type="entry name" value="PAS domain"/>
    <property type="match status" value="1"/>
</dbReference>
<dbReference type="SMART" id="SM00091">
    <property type="entry name" value="PAS"/>
    <property type="match status" value="1"/>
</dbReference>
<dbReference type="NCBIfam" id="TIGR00254">
    <property type="entry name" value="GGDEF"/>
    <property type="match status" value="1"/>
</dbReference>
<comment type="caution">
    <text evidence="3">The sequence shown here is derived from an EMBL/GenBank/DDBJ whole genome shotgun (WGS) entry which is preliminary data.</text>
</comment>
<dbReference type="CDD" id="cd00130">
    <property type="entry name" value="PAS"/>
    <property type="match status" value="1"/>
</dbReference>
<keyword evidence="4" id="KW-1185">Reference proteome</keyword>
<dbReference type="Pfam" id="PF00990">
    <property type="entry name" value="GGDEF"/>
    <property type="match status" value="1"/>
</dbReference>
<protein>
    <submittedName>
        <fullName evidence="3">Diguanylate cyclase (GGDEF)-like protein/PAS domain S-box-containing protein</fullName>
    </submittedName>
</protein>
<dbReference type="EMBL" id="JAFBEV010000006">
    <property type="protein sequence ID" value="MBM7657493.1"/>
    <property type="molecule type" value="Genomic_DNA"/>
</dbReference>
<dbReference type="PROSITE" id="PS50887">
    <property type="entry name" value="GGDEF"/>
    <property type="match status" value="1"/>
</dbReference>
<dbReference type="PANTHER" id="PTHR46663:SF3">
    <property type="entry name" value="SLL0267 PROTEIN"/>
    <property type="match status" value="1"/>
</dbReference>
<dbReference type="InterPro" id="IPR000160">
    <property type="entry name" value="GGDEF_dom"/>
</dbReference>
<organism evidence="3 4">
    <name type="scientific">Sporolactobacillus spathodeae</name>
    <dbReference type="NCBI Taxonomy" id="1465502"/>
    <lineage>
        <taxon>Bacteria</taxon>
        <taxon>Bacillati</taxon>
        <taxon>Bacillota</taxon>
        <taxon>Bacilli</taxon>
        <taxon>Bacillales</taxon>
        <taxon>Sporolactobacillaceae</taxon>
        <taxon>Sporolactobacillus</taxon>
    </lineage>
</organism>
<evidence type="ECO:0000313" key="3">
    <source>
        <dbReference type="EMBL" id="MBM7657493.1"/>
    </source>
</evidence>
<feature type="domain" description="GGDEF" evidence="2">
    <location>
        <begin position="178"/>
        <end position="305"/>
    </location>
</feature>
<dbReference type="InterPro" id="IPR029787">
    <property type="entry name" value="Nucleotide_cyclase"/>
</dbReference>
<dbReference type="PANTHER" id="PTHR46663">
    <property type="entry name" value="DIGUANYLATE CYCLASE DGCT-RELATED"/>
    <property type="match status" value="1"/>
</dbReference>
<dbReference type="InterPro" id="IPR013767">
    <property type="entry name" value="PAS_fold"/>
</dbReference>
<evidence type="ECO:0000259" key="2">
    <source>
        <dbReference type="PROSITE" id="PS50887"/>
    </source>
</evidence>
<dbReference type="InterPro" id="IPR043128">
    <property type="entry name" value="Rev_trsase/Diguanyl_cyclase"/>
</dbReference>
<dbReference type="PROSITE" id="PS50112">
    <property type="entry name" value="PAS"/>
    <property type="match status" value="1"/>
</dbReference>
<proteinExistence type="predicted"/>
<dbReference type="RefSeq" id="WP_239529730.1">
    <property type="nucleotide sequence ID" value="NZ_CBCRXA010000014.1"/>
</dbReference>
<dbReference type="InterPro" id="IPR035965">
    <property type="entry name" value="PAS-like_dom_sf"/>
</dbReference>
<gene>
    <name evidence="3" type="ORF">JOC27_000942</name>
</gene>
<dbReference type="CDD" id="cd01949">
    <property type="entry name" value="GGDEF"/>
    <property type="match status" value="1"/>
</dbReference>